<dbReference type="STRING" id="133412.A0A1R1XVB4"/>
<reference evidence="6 7" key="1">
    <citation type="submission" date="2017-01" db="EMBL/GenBank/DDBJ databases">
        <authorList>
            <person name="Mah S.A."/>
            <person name="Swanson W.J."/>
            <person name="Moy G.W."/>
            <person name="Vacquier V.D."/>
        </authorList>
    </citation>
    <scope>NUCLEOTIDE SEQUENCE [LARGE SCALE GENOMIC DNA]</scope>
    <source>
        <strain evidence="6 7">GSMNP</strain>
    </source>
</reference>
<comment type="similarity">
    <text evidence="2 4">Belongs to the pyridoxal phosphate-binding protein YggS/PROSC family.</text>
</comment>
<dbReference type="PIRSF" id="PIRSF004848">
    <property type="entry name" value="YBL036c_PLPDEIII"/>
    <property type="match status" value="1"/>
</dbReference>
<protein>
    <recommendedName>
        <fullName evidence="2">Pyridoxal phosphate homeostasis protein</fullName>
        <shortName evidence="2">PLP homeostasis protein</shortName>
    </recommendedName>
</protein>
<evidence type="ECO:0000259" key="5">
    <source>
        <dbReference type="Pfam" id="PF01168"/>
    </source>
</evidence>
<dbReference type="Proteomes" id="UP000187283">
    <property type="component" value="Unassembled WGS sequence"/>
</dbReference>
<dbReference type="InterPro" id="IPR001608">
    <property type="entry name" value="Ala_racemase_N"/>
</dbReference>
<evidence type="ECO:0000256" key="1">
    <source>
        <dbReference type="ARBA" id="ARBA00022898"/>
    </source>
</evidence>
<dbReference type="FunFam" id="3.20.20.10:FF:000018">
    <property type="entry name" value="Pyridoxal phosphate homeostasis protein"/>
    <property type="match status" value="1"/>
</dbReference>
<dbReference type="SUPFAM" id="SSF51419">
    <property type="entry name" value="PLP-binding barrel"/>
    <property type="match status" value="1"/>
</dbReference>
<sequence length="229" mass="25190">MDPSIVPEPAREAEIIENISEVLEIVKNKSTKNARLVLVSKTKPVSDIIAALKTNQLHYGENYIPNEIRWHYIGRLQSNKCKILASIPNLWAVETIDSAEKAKKMNDAWSAAGHGRPLNIFVQVNTSNEPNKGGVEQDLLESTCISIKDSCPDLNLLGLMTIGSVESSGMIPNPDFLKMLKLRDECSKALGSELELSMGMSNDYEHALEVGSNNVRVGSKIFGSRALKQ</sequence>
<dbReference type="NCBIfam" id="TIGR00044">
    <property type="entry name" value="YggS family pyridoxal phosphate-dependent enzyme"/>
    <property type="match status" value="1"/>
</dbReference>
<dbReference type="OrthoDB" id="10264196at2759"/>
<dbReference type="PANTHER" id="PTHR10146:SF14">
    <property type="entry name" value="PYRIDOXAL PHOSPHATE HOMEOSTASIS PROTEIN"/>
    <property type="match status" value="1"/>
</dbReference>
<accession>A0A1R1XVB4</accession>
<keyword evidence="7" id="KW-1185">Reference proteome</keyword>
<proteinExistence type="inferred from homology"/>
<dbReference type="PANTHER" id="PTHR10146">
    <property type="entry name" value="PROLINE SYNTHETASE CO-TRANSCRIBED BACTERIAL HOMOLOG PROTEIN"/>
    <property type="match status" value="1"/>
</dbReference>
<evidence type="ECO:0000256" key="4">
    <source>
        <dbReference type="RuleBase" id="RU004514"/>
    </source>
</evidence>
<feature type="modified residue" description="N6-(pyridoxal phosphate)lysine" evidence="2 3">
    <location>
        <position position="41"/>
    </location>
</feature>
<dbReference type="InterPro" id="IPR029066">
    <property type="entry name" value="PLP-binding_barrel"/>
</dbReference>
<gene>
    <name evidence="6" type="ORF">AYI70_g5261</name>
</gene>
<organism evidence="6 7">
    <name type="scientific">Smittium culicis</name>
    <dbReference type="NCBI Taxonomy" id="133412"/>
    <lineage>
        <taxon>Eukaryota</taxon>
        <taxon>Fungi</taxon>
        <taxon>Fungi incertae sedis</taxon>
        <taxon>Zoopagomycota</taxon>
        <taxon>Kickxellomycotina</taxon>
        <taxon>Harpellomycetes</taxon>
        <taxon>Harpellales</taxon>
        <taxon>Legeriomycetaceae</taxon>
        <taxon>Smittium</taxon>
    </lineage>
</organism>
<evidence type="ECO:0000313" key="6">
    <source>
        <dbReference type="EMBL" id="OMJ18607.1"/>
    </source>
</evidence>
<feature type="domain" description="Alanine racemase N-terminal" evidence="5">
    <location>
        <begin position="24"/>
        <end position="225"/>
    </location>
</feature>
<keyword evidence="1 2" id="KW-0663">Pyridoxal phosphate</keyword>
<comment type="caution">
    <text evidence="6">The sequence shown here is derived from an EMBL/GenBank/DDBJ whole genome shotgun (WGS) entry which is preliminary data.</text>
</comment>
<dbReference type="EMBL" id="LSSN01001702">
    <property type="protein sequence ID" value="OMJ18607.1"/>
    <property type="molecule type" value="Genomic_DNA"/>
</dbReference>
<comment type="function">
    <text evidence="2">Pyridoxal 5'-phosphate (PLP)-binding protein, which may be involved in intracellular homeostatic regulation of pyridoxal 5'-phosphate (PLP), the active form of vitamin B6.</text>
</comment>
<evidence type="ECO:0000256" key="3">
    <source>
        <dbReference type="PIRSR" id="PIRSR004848-1"/>
    </source>
</evidence>
<evidence type="ECO:0000256" key="2">
    <source>
        <dbReference type="HAMAP-Rule" id="MF_03225"/>
    </source>
</evidence>
<dbReference type="AlphaFoldDB" id="A0A1R1XVB4"/>
<dbReference type="GO" id="GO:0030170">
    <property type="term" value="F:pyridoxal phosphate binding"/>
    <property type="evidence" value="ECO:0007669"/>
    <property type="project" value="UniProtKB-UniRule"/>
</dbReference>
<dbReference type="HAMAP" id="MF_02087">
    <property type="entry name" value="PLP_homeostasis"/>
    <property type="match status" value="1"/>
</dbReference>
<dbReference type="InterPro" id="IPR011078">
    <property type="entry name" value="PyrdxlP_homeostasis"/>
</dbReference>
<dbReference type="Pfam" id="PF01168">
    <property type="entry name" value="Ala_racemase_N"/>
    <property type="match status" value="1"/>
</dbReference>
<comment type="cofactor">
    <cofactor evidence="3">
        <name>pyridoxal 5'-phosphate</name>
        <dbReference type="ChEBI" id="CHEBI:597326"/>
    </cofactor>
</comment>
<dbReference type="Gene3D" id="3.20.20.10">
    <property type="entry name" value="Alanine racemase"/>
    <property type="match status" value="1"/>
</dbReference>
<evidence type="ECO:0000313" key="7">
    <source>
        <dbReference type="Proteomes" id="UP000187283"/>
    </source>
</evidence>
<name>A0A1R1XVB4_9FUNG</name>